<dbReference type="GO" id="GO:0005737">
    <property type="term" value="C:cytoplasm"/>
    <property type="evidence" value="ECO:0007669"/>
    <property type="project" value="TreeGrafter"/>
</dbReference>
<dbReference type="Gene3D" id="3.90.580.10">
    <property type="entry name" value="Zinc finger, CHC2-type domain"/>
    <property type="match status" value="1"/>
</dbReference>
<feature type="domain" description="Zinc finger CHC2-type" evidence="4">
    <location>
        <begin position="130"/>
        <end position="180"/>
    </location>
</feature>
<dbReference type="PANTHER" id="PTHR30313:SF2">
    <property type="entry name" value="DNA PRIMASE"/>
    <property type="match status" value="1"/>
</dbReference>
<keyword evidence="1" id="KW-0479">Metal-binding</keyword>
<dbReference type="GO" id="GO:0003899">
    <property type="term" value="F:DNA-directed RNA polymerase activity"/>
    <property type="evidence" value="ECO:0007669"/>
    <property type="project" value="InterPro"/>
</dbReference>
<dbReference type="PANTHER" id="PTHR30313">
    <property type="entry name" value="DNA PRIMASE"/>
    <property type="match status" value="1"/>
</dbReference>
<evidence type="ECO:0000259" key="4">
    <source>
        <dbReference type="SMART" id="SM00400"/>
    </source>
</evidence>
<dbReference type="GO" id="GO:0006269">
    <property type="term" value="P:DNA replication, synthesis of primer"/>
    <property type="evidence" value="ECO:0007669"/>
    <property type="project" value="TreeGrafter"/>
</dbReference>
<evidence type="ECO:0000256" key="2">
    <source>
        <dbReference type="ARBA" id="ARBA00022771"/>
    </source>
</evidence>
<proteinExistence type="predicted"/>
<dbReference type="InterPro" id="IPR002694">
    <property type="entry name" value="Znf_CHC2"/>
</dbReference>
<evidence type="ECO:0000256" key="1">
    <source>
        <dbReference type="ARBA" id="ARBA00022723"/>
    </source>
</evidence>
<evidence type="ECO:0000313" key="5">
    <source>
        <dbReference type="EMBL" id="QJA93442.1"/>
    </source>
</evidence>
<organism evidence="5">
    <name type="scientific">viral metagenome</name>
    <dbReference type="NCBI Taxonomy" id="1070528"/>
    <lineage>
        <taxon>unclassified sequences</taxon>
        <taxon>metagenomes</taxon>
        <taxon>organismal metagenomes</taxon>
    </lineage>
</organism>
<gene>
    <name evidence="5" type="ORF">MM415B04219_0009</name>
</gene>
<dbReference type="InterPro" id="IPR036977">
    <property type="entry name" value="DNA_primase_Znf_CHC2"/>
</dbReference>
<dbReference type="AlphaFoldDB" id="A0A6M3LIP4"/>
<keyword evidence="3" id="KW-0862">Zinc</keyword>
<dbReference type="EMBL" id="MT143149">
    <property type="protein sequence ID" value="QJA93442.1"/>
    <property type="molecule type" value="Genomic_DNA"/>
</dbReference>
<reference evidence="5" key="1">
    <citation type="submission" date="2020-03" db="EMBL/GenBank/DDBJ databases">
        <title>The deep terrestrial virosphere.</title>
        <authorList>
            <person name="Holmfeldt K."/>
            <person name="Nilsson E."/>
            <person name="Simone D."/>
            <person name="Lopez-Fernandez M."/>
            <person name="Wu X."/>
            <person name="de Brujin I."/>
            <person name="Lundin D."/>
            <person name="Andersson A."/>
            <person name="Bertilsson S."/>
            <person name="Dopson M."/>
        </authorList>
    </citation>
    <scope>NUCLEOTIDE SEQUENCE</scope>
    <source>
        <strain evidence="5">MM415B04219</strain>
    </source>
</reference>
<dbReference type="Pfam" id="PF01807">
    <property type="entry name" value="Zn_ribbon_DnaG"/>
    <property type="match status" value="1"/>
</dbReference>
<dbReference type="InterPro" id="IPR050219">
    <property type="entry name" value="DnaG_primase"/>
</dbReference>
<protein>
    <submittedName>
        <fullName evidence="5">Putative primase</fullName>
    </submittedName>
</protein>
<sequence>MDVVDIKVNKSFWKIFANKNFRGLPVADLYCELEYKHEQLRERVEKFNEAQERNGLIGQRLTDDTEIYYTTCCISAILKEIKKRTVSNKEGIVTTNKEIIQVIRDKTRIEDVLEWYCEVFYHQKNWTFRCALHEDRHPSGKIYQDQNTYHCFQCNQNGDVFDAVMTYGRTDFMSAVRKLATNIGLDLADKKESNKERIYPKVHTLSSIYNNVSIKEVT</sequence>
<name>A0A6M3LIP4_9ZZZZ</name>
<dbReference type="SMART" id="SM00400">
    <property type="entry name" value="ZnF_CHCC"/>
    <property type="match status" value="1"/>
</dbReference>
<dbReference type="SUPFAM" id="SSF57783">
    <property type="entry name" value="Zinc beta-ribbon"/>
    <property type="match status" value="1"/>
</dbReference>
<accession>A0A6M3LIP4</accession>
<evidence type="ECO:0000256" key="3">
    <source>
        <dbReference type="ARBA" id="ARBA00022833"/>
    </source>
</evidence>
<dbReference type="GO" id="GO:0003677">
    <property type="term" value="F:DNA binding"/>
    <property type="evidence" value="ECO:0007669"/>
    <property type="project" value="InterPro"/>
</dbReference>
<keyword evidence="2" id="KW-0863">Zinc-finger</keyword>
<dbReference type="GO" id="GO:0008270">
    <property type="term" value="F:zinc ion binding"/>
    <property type="evidence" value="ECO:0007669"/>
    <property type="project" value="UniProtKB-KW"/>
</dbReference>